<keyword evidence="1" id="KW-0812">Transmembrane</keyword>
<evidence type="ECO:0000313" key="4">
    <source>
        <dbReference type="Proteomes" id="UP000216300"/>
    </source>
</evidence>
<dbReference type="InterPro" id="IPR052710">
    <property type="entry name" value="CAAX_protease"/>
</dbReference>
<feature type="transmembrane region" description="Helical" evidence="1">
    <location>
        <begin position="309"/>
        <end position="330"/>
    </location>
</feature>
<keyword evidence="3" id="KW-0482">Metalloprotease</keyword>
<dbReference type="GO" id="GO:0080120">
    <property type="term" value="P:CAAX-box protein maturation"/>
    <property type="evidence" value="ECO:0007669"/>
    <property type="project" value="UniProtKB-ARBA"/>
</dbReference>
<organism evidence="3 4">
    <name type="scientific">Parenemella sanctibonifatiensis</name>
    <dbReference type="NCBI Taxonomy" id="2016505"/>
    <lineage>
        <taxon>Bacteria</taxon>
        <taxon>Bacillati</taxon>
        <taxon>Actinomycetota</taxon>
        <taxon>Actinomycetes</taxon>
        <taxon>Propionibacteriales</taxon>
        <taxon>Propionibacteriaceae</taxon>
        <taxon>Parenemella</taxon>
    </lineage>
</organism>
<feature type="transmembrane region" description="Helical" evidence="1">
    <location>
        <begin position="104"/>
        <end position="127"/>
    </location>
</feature>
<name>A0A255EKY8_9ACTN</name>
<feature type="transmembrane region" description="Helical" evidence="1">
    <location>
        <begin position="282"/>
        <end position="302"/>
    </location>
</feature>
<feature type="transmembrane region" description="Helical" evidence="1">
    <location>
        <begin position="139"/>
        <end position="163"/>
    </location>
</feature>
<dbReference type="Proteomes" id="UP000216300">
    <property type="component" value="Unassembled WGS sequence"/>
</dbReference>
<keyword evidence="3" id="KW-0378">Hydrolase</keyword>
<dbReference type="GO" id="GO:0008237">
    <property type="term" value="F:metallopeptidase activity"/>
    <property type="evidence" value="ECO:0007669"/>
    <property type="project" value="UniProtKB-KW"/>
</dbReference>
<proteinExistence type="predicted"/>
<feature type="transmembrane region" description="Helical" evidence="1">
    <location>
        <begin position="217"/>
        <end position="237"/>
    </location>
</feature>
<comment type="caution">
    <text evidence="3">The sequence shown here is derived from an EMBL/GenBank/DDBJ whole genome shotgun (WGS) entry which is preliminary data.</text>
</comment>
<keyword evidence="4" id="KW-1185">Reference proteome</keyword>
<dbReference type="GO" id="GO:0006508">
    <property type="term" value="P:proteolysis"/>
    <property type="evidence" value="ECO:0007669"/>
    <property type="project" value="UniProtKB-KW"/>
</dbReference>
<evidence type="ECO:0000256" key="1">
    <source>
        <dbReference type="SAM" id="Phobius"/>
    </source>
</evidence>
<evidence type="ECO:0000259" key="2">
    <source>
        <dbReference type="Pfam" id="PF02517"/>
    </source>
</evidence>
<feature type="transmembrane region" description="Helical" evidence="1">
    <location>
        <begin position="184"/>
        <end position="205"/>
    </location>
</feature>
<dbReference type="AlphaFoldDB" id="A0A255EKY8"/>
<dbReference type="InterPro" id="IPR003675">
    <property type="entry name" value="Rce1/LyrA-like_dom"/>
</dbReference>
<dbReference type="Pfam" id="PF02517">
    <property type="entry name" value="Rce1-like"/>
    <property type="match status" value="1"/>
</dbReference>
<keyword evidence="3" id="KW-0645">Protease</keyword>
<keyword evidence="1" id="KW-0472">Membrane</keyword>
<feature type="domain" description="CAAX prenyl protease 2/Lysostaphin resistance protein A-like" evidence="2">
    <location>
        <begin position="225"/>
        <end position="318"/>
    </location>
</feature>
<protein>
    <submittedName>
        <fullName evidence="3">CPBP family intramembrane metalloprotease</fullName>
    </submittedName>
</protein>
<dbReference type="PANTHER" id="PTHR36435:SF1">
    <property type="entry name" value="CAAX AMINO TERMINAL PROTEASE FAMILY PROTEIN"/>
    <property type="match status" value="1"/>
</dbReference>
<dbReference type="PANTHER" id="PTHR36435">
    <property type="entry name" value="SLR1288 PROTEIN"/>
    <property type="match status" value="1"/>
</dbReference>
<accession>A0A255EKY8</accession>
<evidence type="ECO:0000313" key="3">
    <source>
        <dbReference type="EMBL" id="OYN92208.1"/>
    </source>
</evidence>
<dbReference type="OrthoDB" id="3729405at2"/>
<sequence>MHGTDGVTLAVPPVGRMRAEEGSASMRVGSGRCQHGPDGHLDIDHTQPWILPPLAILPGPDPSDSARPCQVSLTSECQGSFTSIMNATAQAADSTSQTPPSTPILVGALVSRLLMILALGLLTPVLVRLAVPDTTALEGAFWTNATVIVVDLLTIALVGWLLAREGKRIGELLHFKLADLGWGLLLAVILYVVFLVATIIGNLVAYQGAPPVSQEQLRLPLAVGILAIVAAVTIAIAEELLYRGYLQPRFEAKLGRWPGMLLVALVFGLQHIGFALTSPQALVSKVVSTLLVGIVFGLLYWWRKRLMPLIIAHALVDIVGLGLPTLLIALS</sequence>
<keyword evidence="1" id="KW-1133">Transmembrane helix</keyword>
<reference evidence="3 4" key="1">
    <citation type="submission" date="2017-07" db="EMBL/GenBank/DDBJ databases">
        <title>Draft whole genome sequences of clinical Proprionibacteriaceae strains.</title>
        <authorList>
            <person name="Bernier A.-M."/>
            <person name="Bernard K."/>
            <person name="Domingo M.-C."/>
        </authorList>
    </citation>
    <scope>NUCLEOTIDE SEQUENCE [LARGE SCALE GENOMIC DNA]</scope>
    <source>
        <strain evidence="3 4">NML 150081</strain>
    </source>
</reference>
<feature type="transmembrane region" description="Helical" evidence="1">
    <location>
        <begin position="257"/>
        <end position="276"/>
    </location>
</feature>
<gene>
    <name evidence="3" type="ORF">CGZ91_01480</name>
</gene>
<dbReference type="EMBL" id="NMVJ01000001">
    <property type="protein sequence ID" value="OYN92208.1"/>
    <property type="molecule type" value="Genomic_DNA"/>
</dbReference>
<dbReference type="GO" id="GO:0004175">
    <property type="term" value="F:endopeptidase activity"/>
    <property type="evidence" value="ECO:0007669"/>
    <property type="project" value="UniProtKB-ARBA"/>
</dbReference>